<evidence type="ECO:0000313" key="2">
    <source>
        <dbReference type="EMBL" id="KOM56399.1"/>
    </source>
</evidence>
<protein>
    <submittedName>
        <fullName evidence="2">Uncharacterized protein</fullName>
    </submittedName>
</protein>
<reference evidence="3" key="1">
    <citation type="journal article" date="2015" name="Proc. Natl. Acad. Sci. U.S.A.">
        <title>Genome sequencing of adzuki bean (Vigna angularis) provides insight into high starch and low fat accumulation and domestication.</title>
        <authorList>
            <person name="Yang K."/>
            <person name="Tian Z."/>
            <person name="Chen C."/>
            <person name="Luo L."/>
            <person name="Zhao B."/>
            <person name="Wang Z."/>
            <person name="Yu L."/>
            <person name="Li Y."/>
            <person name="Sun Y."/>
            <person name="Li W."/>
            <person name="Chen Y."/>
            <person name="Li Y."/>
            <person name="Zhang Y."/>
            <person name="Ai D."/>
            <person name="Zhao J."/>
            <person name="Shang C."/>
            <person name="Ma Y."/>
            <person name="Wu B."/>
            <person name="Wang M."/>
            <person name="Gao L."/>
            <person name="Sun D."/>
            <person name="Zhang P."/>
            <person name="Guo F."/>
            <person name="Wang W."/>
            <person name="Li Y."/>
            <person name="Wang J."/>
            <person name="Varshney R.K."/>
            <person name="Wang J."/>
            <person name="Ling H.Q."/>
            <person name="Wan P."/>
        </authorList>
    </citation>
    <scope>NUCLEOTIDE SEQUENCE</scope>
    <source>
        <strain evidence="3">cv. Jingnong 6</strain>
    </source>
</reference>
<gene>
    <name evidence="2" type="ORF">LR48_Vigan10g229100</name>
</gene>
<feature type="region of interest" description="Disordered" evidence="1">
    <location>
        <begin position="15"/>
        <end position="89"/>
    </location>
</feature>
<name>A0A0L9VNS7_PHAAN</name>
<dbReference type="Gramene" id="KOM56399">
    <property type="protein sequence ID" value="KOM56399"/>
    <property type="gene ID" value="LR48_Vigan10g229100"/>
</dbReference>
<proteinExistence type="predicted"/>
<dbReference type="Proteomes" id="UP000053144">
    <property type="component" value="Chromosome 10"/>
</dbReference>
<evidence type="ECO:0000313" key="3">
    <source>
        <dbReference type="Proteomes" id="UP000053144"/>
    </source>
</evidence>
<dbReference type="AlphaFoldDB" id="A0A0L9VNS7"/>
<sequence>MAHFRRMEEPLDESINRLSFPLKKNNFAKKAEEDVRPARQDARPVKRELDVRPASRSGRAKRTLVQRELRRRSARGRKEDARPASGRSASEWTLAQEKWTLVLKRTRSGRSARQKWTLVQRGSARPLSVPERFTPGCDFTAEAHGGREELVGTSPPLPLGLLLLPSSMFVSFRVLHGNGEPNPSCWD</sequence>
<accession>A0A0L9VNS7</accession>
<evidence type="ECO:0000256" key="1">
    <source>
        <dbReference type="SAM" id="MobiDB-lite"/>
    </source>
</evidence>
<dbReference type="EMBL" id="CM003380">
    <property type="protein sequence ID" value="KOM56399.1"/>
    <property type="molecule type" value="Genomic_DNA"/>
</dbReference>
<feature type="compositionally biased region" description="Basic and acidic residues" evidence="1">
    <location>
        <begin position="29"/>
        <end position="53"/>
    </location>
</feature>
<feature type="compositionally biased region" description="Basic residues" evidence="1">
    <location>
        <begin position="58"/>
        <end position="75"/>
    </location>
</feature>
<organism evidence="2 3">
    <name type="scientific">Phaseolus angularis</name>
    <name type="common">Azuki bean</name>
    <name type="synonym">Vigna angularis</name>
    <dbReference type="NCBI Taxonomy" id="3914"/>
    <lineage>
        <taxon>Eukaryota</taxon>
        <taxon>Viridiplantae</taxon>
        <taxon>Streptophyta</taxon>
        <taxon>Embryophyta</taxon>
        <taxon>Tracheophyta</taxon>
        <taxon>Spermatophyta</taxon>
        <taxon>Magnoliopsida</taxon>
        <taxon>eudicotyledons</taxon>
        <taxon>Gunneridae</taxon>
        <taxon>Pentapetalae</taxon>
        <taxon>rosids</taxon>
        <taxon>fabids</taxon>
        <taxon>Fabales</taxon>
        <taxon>Fabaceae</taxon>
        <taxon>Papilionoideae</taxon>
        <taxon>50 kb inversion clade</taxon>
        <taxon>NPAAA clade</taxon>
        <taxon>indigoferoid/millettioid clade</taxon>
        <taxon>Phaseoleae</taxon>
        <taxon>Vigna</taxon>
    </lineage>
</organism>